<evidence type="ECO:0000256" key="1">
    <source>
        <dbReference type="SAM" id="SignalP"/>
    </source>
</evidence>
<evidence type="ECO:0000313" key="3">
    <source>
        <dbReference type="Proteomes" id="UP000064967"/>
    </source>
</evidence>
<proteinExistence type="predicted"/>
<dbReference type="KEGG" id="llu:AKJ09_06825"/>
<dbReference type="AlphaFoldDB" id="A0A0K1Q3F3"/>
<dbReference type="Proteomes" id="UP000064967">
    <property type="component" value="Chromosome"/>
</dbReference>
<sequence>MKRLDLSCAALLGLMGAAALLACADSNDAPGETSDDAGPILAPTEASVDPIESGVDAGADAHADADASKRLCSDDGFCHTVVPEGLRFRGVWGDGAGIVWGITLEKNVMRWDGSTWTAFAQLDAVPTAIWGSGPTDLWIATTSGLLHGIGSSSATVAFAPIEDLPGDVTVPVLSIWGRSATDIWAVGGRKDDLVWPAATKGRALHYDGTTWSTDATLTSRSVAFAGVTGNASSVWLYGTATEGFFQRARLLRGPGDGSPWSTVALPDDPAGLYYPFAKVVTAFGLSSDTSIWAAGETMEGTKASWQGTSSDDGTTFTWRFAKRESWERSISGLWGTAPNDSWAIGEVGLVSHWDGTEWKQSAVRVTGSPVGKSLWAIWGKSSDDFWVVGDEIALHKTTAGKP</sequence>
<protein>
    <recommendedName>
        <fullName evidence="4">Type IV fimbrial biogenesis protein PilY1</fullName>
    </recommendedName>
</protein>
<gene>
    <name evidence="2" type="ORF">AKJ09_06825</name>
</gene>
<keyword evidence="1" id="KW-0732">Signal</keyword>
<feature type="chain" id="PRO_5005466508" description="Type IV fimbrial biogenesis protein PilY1" evidence="1">
    <location>
        <begin position="25"/>
        <end position="402"/>
    </location>
</feature>
<evidence type="ECO:0000313" key="2">
    <source>
        <dbReference type="EMBL" id="AKV00162.1"/>
    </source>
</evidence>
<dbReference type="EMBL" id="CP012333">
    <property type="protein sequence ID" value="AKV00162.1"/>
    <property type="molecule type" value="Genomic_DNA"/>
</dbReference>
<dbReference type="PROSITE" id="PS51257">
    <property type="entry name" value="PROKAR_LIPOPROTEIN"/>
    <property type="match status" value="1"/>
</dbReference>
<keyword evidence="3" id="KW-1185">Reference proteome</keyword>
<reference evidence="2 3" key="1">
    <citation type="submission" date="2015-08" db="EMBL/GenBank/DDBJ databases">
        <authorList>
            <person name="Babu N.S."/>
            <person name="Beckwith C.J."/>
            <person name="Beseler K.G."/>
            <person name="Brison A."/>
            <person name="Carone J.V."/>
            <person name="Caskin T.P."/>
            <person name="Diamond M."/>
            <person name="Durham M.E."/>
            <person name="Foxe J.M."/>
            <person name="Go M."/>
            <person name="Henderson B.A."/>
            <person name="Jones I.B."/>
            <person name="McGettigan J.A."/>
            <person name="Micheletti S.J."/>
            <person name="Nasrallah M.E."/>
            <person name="Ortiz D."/>
            <person name="Piller C.R."/>
            <person name="Privatt S.R."/>
            <person name="Schneider S.L."/>
            <person name="Sharp S."/>
            <person name="Smith T.C."/>
            <person name="Stanton J.D."/>
            <person name="Ullery H.E."/>
            <person name="Wilson R.J."/>
            <person name="Serrano M.G."/>
            <person name="Buck G."/>
            <person name="Lee V."/>
            <person name="Wang Y."/>
            <person name="Carvalho R."/>
            <person name="Voegtly L."/>
            <person name="Shi R."/>
            <person name="Duckworth R."/>
            <person name="Johnson A."/>
            <person name="Loviza R."/>
            <person name="Walstead R."/>
            <person name="Shah Z."/>
            <person name="Kiflezghi M."/>
            <person name="Wade K."/>
            <person name="Ball S.L."/>
            <person name="Bradley K.W."/>
            <person name="Asai D.J."/>
            <person name="Bowman C.A."/>
            <person name="Russell D.A."/>
            <person name="Pope W.H."/>
            <person name="Jacobs-Sera D."/>
            <person name="Hendrix R.W."/>
            <person name="Hatfull G.F."/>
        </authorList>
    </citation>
    <scope>NUCLEOTIDE SEQUENCE [LARGE SCALE GENOMIC DNA]</scope>
    <source>
        <strain evidence="2 3">DSM 27648</strain>
    </source>
</reference>
<dbReference type="STRING" id="1391654.AKJ09_06825"/>
<organism evidence="2 3">
    <name type="scientific">Labilithrix luteola</name>
    <dbReference type="NCBI Taxonomy" id="1391654"/>
    <lineage>
        <taxon>Bacteria</taxon>
        <taxon>Pseudomonadati</taxon>
        <taxon>Myxococcota</taxon>
        <taxon>Polyangia</taxon>
        <taxon>Polyangiales</taxon>
        <taxon>Labilitrichaceae</taxon>
        <taxon>Labilithrix</taxon>
    </lineage>
</organism>
<accession>A0A0K1Q3F3</accession>
<dbReference type="OrthoDB" id="8093255at2"/>
<feature type="signal peptide" evidence="1">
    <location>
        <begin position="1"/>
        <end position="24"/>
    </location>
</feature>
<dbReference type="RefSeq" id="WP_146651498.1">
    <property type="nucleotide sequence ID" value="NZ_CP012333.1"/>
</dbReference>
<evidence type="ECO:0008006" key="4">
    <source>
        <dbReference type="Google" id="ProtNLM"/>
    </source>
</evidence>
<name>A0A0K1Q3F3_9BACT</name>